<sequence>MQLRISTSLLVYLLILNLLSSGKVEGFSNGVNHMYSADKDGVVIGNNRKVQVLDVALDYDYAGPNPKHDPRGKKPGGGGYKNP</sequence>
<keyword evidence="4" id="KW-1185">Reference proteome</keyword>
<evidence type="ECO:0000256" key="1">
    <source>
        <dbReference type="SAM" id="MobiDB-lite"/>
    </source>
</evidence>
<dbReference type="EMBL" id="HG739099">
    <property type="protein sequence ID" value="CDP05038.1"/>
    <property type="molecule type" value="Genomic_DNA"/>
</dbReference>
<evidence type="ECO:0000313" key="4">
    <source>
        <dbReference type="Proteomes" id="UP000295252"/>
    </source>
</evidence>
<protein>
    <submittedName>
        <fullName evidence="3">Uncharacterized protein</fullName>
    </submittedName>
</protein>
<dbReference type="Gramene" id="CDP05038">
    <property type="protein sequence ID" value="CDP05038"/>
    <property type="gene ID" value="GSCOC_T00019952001"/>
</dbReference>
<evidence type="ECO:0000256" key="2">
    <source>
        <dbReference type="SAM" id="SignalP"/>
    </source>
</evidence>
<keyword evidence="2" id="KW-0732">Signal</keyword>
<dbReference type="PANTHER" id="PTHR34467:SF1">
    <property type="entry name" value="OS05G0542300 PROTEIN"/>
    <property type="match status" value="1"/>
</dbReference>
<accession>A0A068UBL9</accession>
<name>A0A068UBL9_COFCA</name>
<feature type="signal peptide" evidence="2">
    <location>
        <begin position="1"/>
        <end position="26"/>
    </location>
</feature>
<dbReference type="Proteomes" id="UP000295252">
    <property type="component" value="Chromosome IV"/>
</dbReference>
<feature type="chain" id="PRO_5001654738" evidence="2">
    <location>
        <begin position="27"/>
        <end position="83"/>
    </location>
</feature>
<organism evidence="3 4">
    <name type="scientific">Coffea canephora</name>
    <name type="common">Robusta coffee</name>
    <dbReference type="NCBI Taxonomy" id="49390"/>
    <lineage>
        <taxon>Eukaryota</taxon>
        <taxon>Viridiplantae</taxon>
        <taxon>Streptophyta</taxon>
        <taxon>Embryophyta</taxon>
        <taxon>Tracheophyta</taxon>
        <taxon>Spermatophyta</taxon>
        <taxon>Magnoliopsida</taxon>
        <taxon>eudicotyledons</taxon>
        <taxon>Gunneridae</taxon>
        <taxon>Pentapetalae</taxon>
        <taxon>asterids</taxon>
        <taxon>lamiids</taxon>
        <taxon>Gentianales</taxon>
        <taxon>Rubiaceae</taxon>
        <taxon>Ixoroideae</taxon>
        <taxon>Gardenieae complex</taxon>
        <taxon>Bertiereae - Coffeeae clade</taxon>
        <taxon>Coffeeae</taxon>
        <taxon>Coffea</taxon>
    </lineage>
</organism>
<dbReference type="OMA" id="LHQQMKG"/>
<gene>
    <name evidence="3" type="ORF">GSCOC_T00019952001</name>
</gene>
<dbReference type="AlphaFoldDB" id="A0A068UBL9"/>
<proteinExistence type="predicted"/>
<dbReference type="PANTHER" id="PTHR34467">
    <property type="entry name" value="TRANSMEMBRANE PROTEIN"/>
    <property type="match status" value="1"/>
</dbReference>
<dbReference type="InParanoid" id="A0A068UBL9"/>
<reference evidence="4" key="1">
    <citation type="journal article" date="2014" name="Science">
        <title>The coffee genome provides insight into the convergent evolution of caffeine biosynthesis.</title>
        <authorList>
            <person name="Denoeud F."/>
            <person name="Carretero-Paulet L."/>
            <person name="Dereeper A."/>
            <person name="Droc G."/>
            <person name="Guyot R."/>
            <person name="Pietrella M."/>
            <person name="Zheng C."/>
            <person name="Alberti A."/>
            <person name="Anthony F."/>
            <person name="Aprea G."/>
            <person name="Aury J.M."/>
            <person name="Bento P."/>
            <person name="Bernard M."/>
            <person name="Bocs S."/>
            <person name="Campa C."/>
            <person name="Cenci A."/>
            <person name="Combes M.C."/>
            <person name="Crouzillat D."/>
            <person name="Da Silva C."/>
            <person name="Daddiego L."/>
            <person name="De Bellis F."/>
            <person name="Dussert S."/>
            <person name="Garsmeur O."/>
            <person name="Gayraud T."/>
            <person name="Guignon V."/>
            <person name="Jahn K."/>
            <person name="Jamilloux V."/>
            <person name="Joet T."/>
            <person name="Labadie K."/>
            <person name="Lan T."/>
            <person name="Leclercq J."/>
            <person name="Lepelley M."/>
            <person name="Leroy T."/>
            <person name="Li L.T."/>
            <person name="Librado P."/>
            <person name="Lopez L."/>
            <person name="Munoz A."/>
            <person name="Noel B."/>
            <person name="Pallavicini A."/>
            <person name="Perrotta G."/>
            <person name="Poncet V."/>
            <person name="Pot D."/>
            <person name="Priyono X."/>
            <person name="Rigoreau M."/>
            <person name="Rouard M."/>
            <person name="Rozas J."/>
            <person name="Tranchant-Dubreuil C."/>
            <person name="VanBuren R."/>
            <person name="Zhang Q."/>
            <person name="Andrade A.C."/>
            <person name="Argout X."/>
            <person name="Bertrand B."/>
            <person name="de Kochko A."/>
            <person name="Graziosi G."/>
            <person name="Henry R.J."/>
            <person name="Jayarama X."/>
            <person name="Ming R."/>
            <person name="Nagai C."/>
            <person name="Rounsley S."/>
            <person name="Sankoff D."/>
            <person name="Giuliano G."/>
            <person name="Albert V.A."/>
            <person name="Wincker P."/>
            <person name="Lashermes P."/>
        </authorList>
    </citation>
    <scope>NUCLEOTIDE SEQUENCE [LARGE SCALE GENOMIC DNA]</scope>
    <source>
        <strain evidence="4">cv. DH200-94</strain>
    </source>
</reference>
<feature type="region of interest" description="Disordered" evidence="1">
    <location>
        <begin position="61"/>
        <end position="83"/>
    </location>
</feature>
<evidence type="ECO:0000313" key="3">
    <source>
        <dbReference type="EMBL" id="CDP05038.1"/>
    </source>
</evidence>